<evidence type="ECO:0000313" key="2">
    <source>
        <dbReference type="EMBL" id="PTP11385.1"/>
    </source>
</evidence>
<accession>A0A2T5DWD7</accession>
<evidence type="ECO:0000313" key="3">
    <source>
        <dbReference type="Proteomes" id="UP000244080"/>
    </source>
</evidence>
<dbReference type="AlphaFoldDB" id="A0A2T5DWD7"/>
<dbReference type="Proteomes" id="UP000244080">
    <property type="component" value="Unassembled WGS sequence"/>
</dbReference>
<evidence type="ECO:0000256" key="1">
    <source>
        <dbReference type="SAM" id="SignalP"/>
    </source>
</evidence>
<name>A0A2T5DWD7_VIBSP</name>
<keyword evidence="1" id="KW-0732">Signal</keyword>
<organism evidence="2 3">
    <name type="scientific">Vibrio splendidus</name>
    <dbReference type="NCBI Taxonomy" id="29497"/>
    <lineage>
        <taxon>Bacteria</taxon>
        <taxon>Pseudomonadati</taxon>
        <taxon>Pseudomonadota</taxon>
        <taxon>Gammaproteobacteria</taxon>
        <taxon>Vibrionales</taxon>
        <taxon>Vibrionaceae</taxon>
        <taxon>Vibrio</taxon>
    </lineage>
</organism>
<reference evidence="2 3" key="1">
    <citation type="submission" date="2017-11" db="EMBL/GenBank/DDBJ databases">
        <title>Population delineation of vibrios coincides with oyster pathogenicity.</title>
        <authorList>
            <person name="Bruto M."/>
            <person name="Labreuche Y."/>
            <person name="James A."/>
            <person name="Piel D."/>
            <person name="Chenivesse S."/>
            <person name="Petton B."/>
            <person name="Polz M.F."/>
            <person name="Le Roux F."/>
        </authorList>
    </citation>
    <scope>NUCLEOTIDE SEQUENCE [LARGE SCALE GENOMIC DNA]</scope>
    <source>
        <strain evidence="2 3">1F_55</strain>
    </source>
</reference>
<sequence length="116" mass="12651">MKKKLLMLLLATTSYHAHSAGNWYGPYTISSVGKVLEGIHKVAITVNEPVNTGCAINDSTKTMKNASNNYLHVDGMLSVALAAQAQKKKVMVYFPNSTCHNSNRGLDLWGIKVLTD</sequence>
<feature type="chain" id="PRO_5015419724" evidence="1">
    <location>
        <begin position="20"/>
        <end position="116"/>
    </location>
</feature>
<gene>
    <name evidence="2" type="ORF">CWO36_25015</name>
</gene>
<dbReference type="RefSeq" id="WP_017086832.1">
    <property type="nucleotide sequence ID" value="NZ_CAWNZY010000097.1"/>
</dbReference>
<proteinExistence type="predicted"/>
<feature type="signal peptide" evidence="1">
    <location>
        <begin position="1"/>
        <end position="19"/>
    </location>
</feature>
<protein>
    <submittedName>
        <fullName evidence="2">Uncharacterized protein</fullName>
    </submittedName>
</protein>
<dbReference type="EMBL" id="PIGA01000081">
    <property type="protein sequence ID" value="PTP11385.1"/>
    <property type="molecule type" value="Genomic_DNA"/>
</dbReference>
<comment type="caution">
    <text evidence="2">The sequence shown here is derived from an EMBL/GenBank/DDBJ whole genome shotgun (WGS) entry which is preliminary data.</text>
</comment>